<accession>A0ABN9QF71</accession>
<keyword evidence="1" id="KW-0732">Signal</keyword>
<sequence length="214" mass="23798">MIRIVLLFALQLALSNAQSERRSFHGLVYFSSGHVMIAMMVLSFPPKPNREGNFNVYRDACEQLLKWAKPEYLKIPQRFTPVVCMDLNSGPCPEVDSEAAGPHGAENENACGAAVHEWLDSVGPASNRASQIDYARIPAGARPLVRRAKTWERSAQEDRSMPAVLDHTPVVLKIKIMPPLVLTPRKERRVRAKLSKAALTGVGREAFLSEIQEL</sequence>
<dbReference type="Proteomes" id="UP001189429">
    <property type="component" value="Unassembled WGS sequence"/>
</dbReference>
<feature type="chain" id="PRO_5047044261" description="Nocturnin" evidence="1">
    <location>
        <begin position="18"/>
        <end position="214"/>
    </location>
</feature>
<keyword evidence="3" id="KW-1185">Reference proteome</keyword>
<organism evidence="2 3">
    <name type="scientific">Prorocentrum cordatum</name>
    <dbReference type="NCBI Taxonomy" id="2364126"/>
    <lineage>
        <taxon>Eukaryota</taxon>
        <taxon>Sar</taxon>
        <taxon>Alveolata</taxon>
        <taxon>Dinophyceae</taxon>
        <taxon>Prorocentrales</taxon>
        <taxon>Prorocentraceae</taxon>
        <taxon>Prorocentrum</taxon>
    </lineage>
</organism>
<protein>
    <recommendedName>
        <fullName evidence="4">Nocturnin</fullName>
    </recommendedName>
</protein>
<evidence type="ECO:0000313" key="2">
    <source>
        <dbReference type="EMBL" id="CAK0803514.1"/>
    </source>
</evidence>
<name>A0ABN9QF71_9DINO</name>
<feature type="signal peptide" evidence="1">
    <location>
        <begin position="1"/>
        <end position="17"/>
    </location>
</feature>
<evidence type="ECO:0000256" key="1">
    <source>
        <dbReference type="SAM" id="SignalP"/>
    </source>
</evidence>
<reference evidence="2" key="1">
    <citation type="submission" date="2023-10" db="EMBL/GenBank/DDBJ databases">
        <authorList>
            <person name="Chen Y."/>
            <person name="Shah S."/>
            <person name="Dougan E. K."/>
            <person name="Thang M."/>
            <person name="Chan C."/>
        </authorList>
    </citation>
    <scope>NUCLEOTIDE SEQUENCE [LARGE SCALE GENOMIC DNA]</scope>
</reference>
<gene>
    <name evidence="2" type="ORF">PCOR1329_LOCUS10651</name>
</gene>
<evidence type="ECO:0000313" key="3">
    <source>
        <dbReference type="Proteomes" id="UP001189429"/>
    </source>
</evidence>
<proteinExistence type="predicted"/>
<comment type="caution">
    <text evidence="2">The sequence shown here is derived from an EMBL/GenBank/DDBJ whole genome shotgun (WGS) entry which is preliminary data.</text>
</comment>
<evidence type="ECO:0008006" key="4">
    <source>
        <dbReference type="Google" id="ProtNLM"/>
    </source>
</evidence>
<dbReference type="EMBL" id="CAUYUJ010003025">
    <property type="protein sequence ID" value="CAK0803514.1"/>
    <property type="molecule type" value="Genomic_DNA"/>
</dbReference>